<reference evidence="2" key="1">
    <citation type="journal article" date="2016" name="Nat. Commun.">
        <title>Genome analysis of three Pneumocystis species reveals adaptation mechanisms to life exclusively in mammalian hosts.</title>
        <authorList>
            <person name="Ma L."/>
            <person name="Chen Z."/>
            <person name="Huang D.W."/>
            <person name="Kutty G."/>
            <person name="Ishihara M."/>
            <person name="Wang H."/>
            <person name="Abouelleil A."/>
            <person name="Bishop L."/>
            <person name="Davey E."/>
            <person name="Deng R."/>
            <person name="Deng X."/>
            <person name="Fan L."/>
            <person name="Fantoni G."/>
            <person name="Fitzgerald M."/>
            <person name="Gogineni E."/>
            <person name="Goldberg J.M."/>
            <person name="Handley G."/>
            <person name="Hu X."/>
            <person name="Huber C."/>
            <person name="Jiao X."/>
            <person name="Jones K."/>
            <person name="Levin J.Z."/>
            <person name="Liu Y."/>
            <person name="Macdonald P."/>
            <person name="Melnikov A."/>
            <person name="Raley C."/>
            <person name="Sassi M."/>
            <person name="Sherman B.T."/>
            <person name="Song X."/>
            <person name="Sykes S."/>
            <person name="Tran B."/>
            <person name="Walsh L."/>
            <person name="Xia Y."/>
            <person name="Yang J."/>
            <person name="Young S."/>
            <person name="Zeng Q."/>
            <person name="Zheng X."/>
            <person name="Stephens R."/>
            <person name="Nusbaum C."/>
            <person name="Birren B.W."/>
            <person name="Azadi P."/>
            <person name="Lempicki R.A."/>
            <person name="Cuomo C.A."/>
            <person name="Kovacs J.A."/>
        </authorList>
    </citation>
    <scope>NUCLEOTIDE SEQUENCE [LARGE SCALE GENOMIC DNA]</scope>
    <source>
        <strain evidence="2">RU7</strain>
    </source>
</reference>
<proteinExistence type="predicted"/>
<keyword evidence="2" id="KW-1185">Reference proteome</keyword>
<dbReference type="STRING" id="1408657.A0A0W4ZUB7"/>
<gene>
    <name evidence="1" type="ORF">T551_00664</name>
</gene>
<dbReference type="RefSeq" id="XP_018230674.1">
    <property type="nucleotide sequence ID" value="XM_018372928.1"/>
</dbReference>
<dbReference type="GeneID" id="28939183"/>
<sequence length="125" mass="14736">MNSVELRALYRQFWRIGHKAVRHAIPAKYAIQDKIRAAFQASPPSAKKIKNTLEFLIKASESKGLEYSILKNLCRVHQSKKLYVKRRRRPLSTLKPEERQFHEQIYDECDLTLYMLNETCGLCLR</sequence>
<evidence type="ECO:0000313" key="2">
    <source>
        <dbReference type="Proteomes" id="UP000053447"/>
    </source>
</evidence>
<comment type="caution">
    <text evidence="1">The sequence shown here is derived from an EMBL/GenBank/DDBJ whole genome shotgun (WGS) entry which is preliminary data.</text>
</comment>
<dbReference type="eggNOG" id="ENOG502SDNM">
    <property type="taxonomic scope" value="Eukaryota"/>
</dbReference>
<dbReference type="OrthoDB" id="4392610at2759"/>
<dbReference type="EMBL" id="LFWA01000003">
    <property type="protein sequence ID" value="KTW31982.1"/>
    <property type="molecule type" value="Genomic_DNA"/>
</dbReference>
<evidence type="ECO:0000313" key="1">
    <source>
        <dbReference type="EMBL" id="KTW31982.1"/>
    </source>
</evidence>
<dbReference type="Proteomes" id="UP000053447">
    <property type="component" value="Unassembled WGS sequence"/>
</dbReference>
<dbReference type="AlphaFoldDB" id="A0A0W4ZUB7"/>
<dbReference type="VEuPathDB" id="FungiDB:T551_00664"/>
<accession>A0A0W4ZUB7</accession>
<organism evidence="1 2">
    <name type="scientific">Pneumocystis jirovecii (strain RU7)</name>
    <name type="common">Human pneumocystis pneumonia agent</name>
    <dbReference type="NCBI Taxonomy" id="1408657"/>
    <lineage>
        <taxon>Eukaryota</taxon>
        <taxon>Fungi</taxon>
        <taxon>Dikarya</taxon>
        <taxon>Ascomycota</taxon>
        <taxon>Taphrinomycotina</taxon>
        <taxon>Pneumocystomycetes</taxon>
        <taxon>Pneumocystaceae</taxon>
        <taxon>Pneumocystis</taxon>
    </lineage>
</organism>
<protein>
    <submittedName>
        <fullName evidence="1">Uncharacterized protein</fullName>
    </submittedName>
</protein>
<name>A0A0W4ZUB7_PNEJ7</name>